<comment type="caution">
    <text evidence="7">The sequence shown here is derived from an EMBL/GenBank/DDBJ whole genome shotgun (WGS) entry which is preliminary data.</text>
</comment>
<keyword evidence="1 7" id="KW-0645">Protease</keyword>
<evidence type="ECO:0000256" key="1">
    <source>
        <dbReference type="ARBA" id="ARBA00022670"/>
    </source>
</evidence>
<dbReference type="EMBL" id="RPDH01000002">
    <property type="protein sequence ID" value="RPE07949.1"/>
    <property type="molecule type" value="Genomic_DNA"/>
</dbReference>
<evidence type="ECO:0000256" key="5">
    <source>
        <dbReference type="SAM" id="MobiDB-lite"/>
    </source>
</evidence>
<keyword evidence="2 6" id="KW-0732">Signal</keyword>
<dbReference type="AlphaFoldDB" id="A0A3N4PMT6"/>
<organism evidence="7 8">
    <name type="scientific">Chitinophaga lutea</name>
    <dbReference type="NCBI Taxonomy" id="2488634"/>
    <lineage>
        <taxon>Bacteria</taxon>
        <taxon>Pseudomonadati</taxon>
        <taxon>Bacteroidota</taxon>
        <taxon>Chitinophagia</taxon>
        <taxon>Chitinophagales</taxon>
        <taxon>Chitinophagaceae</taxon>
        <taxon>Chitinophaga</taxon>
    </lineage>
</organism>
<keyword evidence="3" id="KW-0378">Hydrolase</keyword>
<evidence type="ECO:0000256" key="3">
    <source>
        <dbReference type="ARBA" id="ARBA00022801"/>
    </source>
</evidence>
<dbReference type="SUPFAM" id="SSF50494">
    <property type="entry name" value="Trypsin-like serine proteases"/>
    <property type="match status" value="1"/>
</dbReference>
<dbReference type="InterPro" id="IPR009003">
    <property type="entry name" value="Peptidase_S1_PA"/>
</dbReference>
<feature type="signal peptide" evidence="6">
    <location>
        <begin position="1"/>
        <end position="22"/>
    </location>
</feature>
<feature type="chain" id="PRO_5018033893" evidence="6">
    <location>
        <begin position="23"/>
        <end position="432"/>
    </location>
</feature>
<accession>A0A3N4PMT6</accession>
<proteinExistence type="predicted"/>
<evidence type="ECO:0000256" key="4">
    <source>
        <dbReference type="ARBA" id="ARBA00022825"/>
    </source>
</evidence>
<reference evidence="7 8" key="1">
    <citation type="submission" date="2018-11" db="EMBL/GenBank/DDBJ databases">
        <title>Chitinophaga lutea sp.nov., isolate from arsenic contaminated soil.</title>
        <authorList>
            <person name="Zong Y."/>
        </authorList>
    </citation>
    <scope>NUCLEOTIDE SEQUENCE [LARGE SCALE GENOMIC DNA]</scope>
    <source>
        <strain evidence="7 8">ZY74</strain>
    </source>
</reference>
<evidence type="ECO:0000313" key="8">
    <source>
        <dbReference type="Proteomes" id="UP000278351"/>
    </source>
</evidence>
<gene>
    <name evidence="7" type="ORF">EGT74_12800</name>
</gene>
<sequence>MKLTPITLVAFVVILHSCTRGAKEDTGVVQDSSATFPEPPPPPPERASPQIYWPKMNKEQAEELSRQYPTSAMVEPDHLMLVETLADEFEPEEVLLEFMRRTGDMKGDTIFPPRIRGRYPIGAIPGILEKNRRLHPLTDMDVWGLLERSGFRRGFRVIIGEDNREEVRYNTGDLGNAHPTRKDMNNAVGVAAVVHRDYLNVLKNGNFELKGYKTLQEKYELCPGEAFFQQPATANCSAFAVNDSTLVTAGHCFSEQTAGNYYFIFDYIVGDNNLPSGKFLASQVYTAKSVKRYYDPPNNRDLCIVRLNRKLPRQRVRELNVPGPCDPLGSYYVIGCPGGVPLKLAGKAKIMSNLHPAFFTVDSDTYKGNSGSPVFNALTNKVEGYLIEGGRDYIRNPKNIKCYVSVLCLDHDCRGSKGEKVIRNSQFIHLLN</sequence>
<dbReference type="InterPro" id="IPR000126">
    <property type="entry name" value="V8_ser_AS"/>
</dbReference>
<dbReference type="PROSITE" id="PS00673">
    <property type="entry name" value="V8_SER"/>
    <property type="match status" value="1"/>
</dbReference>
<dbReference type="InterPro" id="IPR043504">
    <property type="entry name" value="Peptidase_S1_PA_chymotrypsin"/>
</dbReference>
<dbReference type="Pfam" id="PF13365">
    <property type="entry name" value="Trypsin_2"/>
    <property type="match status" value="1"/>
</dbReference>
<evidence type="ECO:0000256" key="6">
    <source>
        <dbReference type="SAM" id="SignalP"/>
    </source>
</evidence>
<dbReference type="Proteomes" id="UP000278351">
    <property type="component" value="Unassembled WGS sequence"/>
</dbReference>
<keyword evidence="4" id="KW-0720">Serine protease</keyword>
<dbReference type="Gene3D" id="2.40.10.10">
    <property type="entry name" value="Trypsin-like serine proteases"/>
    <property type="match status" value="2"/>
</dbReference>
<name>A0A3N4PMT6_9BACT</name>
<dbReference type="GO" id="GO:0006508">
    <property type="term" value="P:proteolysis"/>
    <property type="evidence" value="ECO:0007669"/>
    <property type="project" value="UniProtKB-KW"/>
</dbReference>
<keyword evidence="8" id="KW-1185">Reference proteome</keyword>
<evidence type="ECO:0000256" key="2">
    <source>
        <dbReference type="ARBA" id="ARBA00022729"/>
    </source>
</evidence>
<dbReference type="GO" id="GO:0008236">
    <property type="term" value="F:serine-type peptidase activity"/>
    <property type="evidence" value="ECO:0007669"/>
    <property type="project" value="UniProtKB-KW"/>
</dbReference>
<protein>
    <submittedName>
        <fullName evidence="7">Serine protease</fullName>
    </submittedName>
</protein>
<feature type="compositionally biased region" description="Pro residues" evidence="5">
    <location>
        <begin position="37"/>
        <end position="46"/>
    </location>
</feature>
<evidence type="ECO:0000313" key="7">
    <source>
        <dbReference type="EMBL" id="RPE07949.1"/>
    </source>
</evidence>
<feature type="region of interest" description="Disordered" evidence="5">
    <location>
        <begin position="24"/>
        <end position="50"/>
    </location>
</feature>